<evidence type="ECO:0000259" key="5">
    <source>
        <dbReference type="SMART" id="SM00475"/>
    </source>
</evidence>
<dbReference type="FunFam" id="1.10.150.20:FF:000003">
    <property type="entry name" value="DNA polymerase I"/>
    <property type="match status" value="1"/>
</dbReference>
<dbReference type="Proteomes" id="UP000179059">
    <property type="component" value="Unassembled WGS sequence"/>
</dbReference>
<keyword evidence="2" id="KW-0378">Hydrolase</keyword>
<evidence type="ECO:0000256" key="3">
    <source>
        <dbReference type="ARBA" id="ARBA00023125"/>
    </source>
</evidence>
<organism evidence="6 7">
    <name type="scientific">Candidatus Liptonbacteria bacterium RIFCSPHIGHO2_01_FULL_57_28</name>
    <dbReference type="NCBI Taxonomy" id="1798647"/>
    <lineage>
        <taxon>Bacteria</taxon>
        <taxon>Candidatus Liptoniibacteriota</taxon>
    </lineage>
</organism>
<name>A0A1G2CBI9_9BACT</name>
<dbReference type="Pfam" id="PF01367">
    <property type="entry name" value="5_3_exonuc"/>
    <property type="match status" value="1"/>
</dbReference>
<dbReference type="InterPro" id="IPR020046">
    <property type="entry name" value="5-3_exonucl_a-hlix_arch_N"/>
</dbReference>
<dbReference type="CDD" id="cd09898">
    <property type="entry name" value="H3TH_53EXO"/>
    <property type="match status" value="1"/>
</dbReference>
<dbReference type="Gene3D" id="1.10.150.20">
    <property type="entry name" value="5' to 3' exonuclease, C-terminal subdomain"/>
    <property type="match status" value="1"/>
</dbReference>
<dbReference type="InterPro" id="IPR029060">
    <property type="entry name" value="PIN-like_dom_sf"/>
</dbReference>
<dbReference type="SMART" id="SM00475">
    <property type="entry name" value="53EXOc"/>
    <property type="match status" value="1"/>
</dbReference>
<dbReference type="PANTHER" id="PTHR42646:SF2">
    <property type="entry name" value="5'-3' EXONUCLEASE FAMILY PROTEIN"/>
    <property type="match status" value="1"/>
</dbReference>
<dbReference type="SMART" id="SM00279">
    <property type="entry name" value="HhH2"/>
    <property type="match status" value="1"/>
</dbReference>
<dbReference type="InterPro" id="IPR002421">
    <property type="entry name" value="5-3_exonuclease"/>
</dbReference>
<feature type="domain" description="5'-3' exonuclease" evidence="5">
    <location>
        <begin position="1"/>
        <end position="260"/>
    </location>
</feature>
<dbReference type="Gene3D" id="3.40.50.1010">
    <property type="entry name" value="5'-nuclease"/>
    <property type="match status" value="1"/>
</dbReference>
<gene>
    <name evidence="6" type="ORF">A2855_00575</name>
</gene>
<dbReference type="CDD" id="cd09859">
    <property type="entry name" value="PIN_53EXO"/>
    <property type="match status" value="1"/>
</dbReference>
<accession>A0A1G2CBI9</accession>
<dbReference type="AlphaFoldDB" id="A0A1G2CBI9"/>
<proteinExistence type="predicted"/>
<dbReference type="InterPro" id="IPR038969">
    <property type="entry name" value="FEN"/>
</dbReference>
<dbReference type="PANTHER" id="PTHR42646">
    <property type="entry name" value="FLAP ENDONUCLEASE XNI"/>
    <property type="match status" value="1"/>
</dbReference>
<evidence type="ECO:0000313" key="7">
    <source>
        <dbReference type="Proteomes" id="UP000179059"/>
    </source>
</evidence>
<evidence type="ECO:0000256" key="4">
    <source>
        <dbReference type="SAM" id="MobiDB-lite"/>
    </source>
</evidence>
<dbReference type="SUPFAM" id="SSF88723">
    <property type="entry name" value="PIN domain-like"/>
    <property type="match status" value="1"/>
</dbReference>
<dbReference type="GO" id="GO:0003677">
    <property type="term" value="F:DNA binding"/>
    <property type="evidence" value="ECO:0007669"/>
    <property type="project" value="UniProtKB-KW"/>
</dbReference>
<dbReference type="InterPro" id="IPR036279">
    <property type="entry name" value="5-3_exonuclease_C_sf"/>
</dbReference>
<evidence type="ECO:0000256" key="2">
    <source>
        <dbReference type="ARBA" id="ARBA00022801"/>
    </source>
</evidence>
<keyword evidence="3" id="KW-0238">DNA-binding</keyword>
<dbReference type="STRING" id="1798647.A2855_00575"/>
<feature type="region of interest" description="Disordered" evidence="4">
    <location>
        <begin position="279"/>
        <end position="303"/>
    </location>
</feature>
<dbReference type="GO" id="GO:0008409">
    <property type="term" value="F:5'-3' exonuclease activity"/>
    <property type="evidence" value="ECO:0007669"/>
    <property type="project" value="InterPro"/>
</dbReference>
<dbReference type="InterPro" id="IPR008918">
    <property type="entry name" value="HhH2"/>
</dbReference>
<dbReference type="Pfam" id="PF02739">
    <property type="entry name" value="5_3_exonuc_N"/>
    <property type="match status" value="1"/>
</dbReference>
<keyword evidence="1" id="KW-0540">Nuclease</keyword>
<evidence type="ECO:0000313" key="6">
    <source>
        <dbReference type="EMBL" id="OGY98764.1"/>
    </source>
</evidence>
<protein>
    <recommendedName>
        <fullName evidence="5">5'-3' exonuclease domain-containing protein</fullName>
    </recommendedName>
</protein>
<comment type="caution">
    <text evidence="6">The sequence shown here is derived from an EMBL/GenBank/DDBJ whole genome shotgun (WGS) entry which is preliminary data.</text>
</comment>
<dbReference type="InterPro" id="IPR020045">
    <property type="entry name" value="DNA_polI_H3TH"/>
</dbReference>
<reference evidence="6 7" key="1">
    <citation type="journal article" date="2016" name="Nat. Commun.">
        <title>Thousands of microbial genomes shed light on interconnected biogeochemical processes in an aquifer system.</title>
        <authorList>
            <person name="Anantharaman K."/>
            <person name="Brown C.T."/>
            <person name="Hug L.A."/>
            <person name="Sharon I."/>
            <person name="Castelle C.J."/>
            <person name="Probst A.J."/>
            <person name="Thomas B.C."/>
            <person name="Singh A."/>
            <person name="Wilkins M.J."/>
            <person name="Karaoz U."/>
            <person name="Brodie E.L."/>
            <person name="Williams K.H."/>
            <person name="Hubbard S.S."/>
            <person name="Banfield J.F."/>
        </authorList>
    </citation>
    <scope>NUCLEOTIDE SEQUENCE [LARGE SCALE GENOMIC DNA]</scope>
</reference>
<evidence type="ECO:0000256" key="1">
    <source>
        <dbReference type="ARBA" id="ARBA00022722"/>
    </source>
</evidence>
<dbReference type="GO" id="GO:0017108">
    <property type="term" value="F:5'-flap endonuclease activity"/>
    <property type="evidence" value="ECO:0007669"/>
    <property type="project" value="InterPro"/>
</dbReference>
<dbReference type="GO" id="GO:0033567">
    <property type="term" value="P:DNA replication, Okazaki fragment processing"/>
    <property type="evidence" value="ECO:0007669"/>
    <property type="project" value="InterPro"/>
</dbReference>
<sequence>MKTLLLIDANSLLHRAYHALPPLTARDGSPAGALYGVAKIMNKILREEKPEYVAACFDRPEPTFRDEEFAEYKAQRPETDGELITQLIASHDLFRALGVRVFDQAGFEADDCIATLANRFAATEDLQTVILTGDRDTLQLVRDDRVVVRAPKKGISETKIYDENTIREEYGLSPQQIVDYKALSGDPSDNIRGVPGVGPKTAIALISKYGSVEKILAHPEDPATAKVASQRAAAEQSKRLVTLRDDAPLAADSLEDLAVREDDLDREAYFSQLGFKSLTAGGAGSGDNVKKAVPQGPPQGTMF</sequence>
<dbReference type="EMBL" id="MHKX01000002">
    <property type="protein sequence ID" value="OGY98764.1"/>
    <property type="molecule type" value="Genomic_DNA"/>
</dbReference>
<dbReference type="SUPFAM" id="SSF47807">
    <property type="entry name" value="5' to 3' exonuclease, C-terminal subdomain"/>
    <property type="match status" value="1"/>
</dbReference>